<feature type="transmembrane region" description="Helical" evidence="6">
    <location>
        <begin position="457"/>
        <end position="477"/>
    </location>
</feature>
<evidence type="ECO:0000256" key="4">
    <source>
        <dbReference type="ARBA" id="ARBA00023136"/>
    </source>
</evidence>
<keyword evidence="2 6" id="KW-0812">Transmembrane</keyword>
<organism evidence="8 9">
    <name type="scientific">Aspergillus violaceofuscus (strain CBS 115571)</name>
    <dbReference type="NCBI Taxonomy" id="1450538"/>
    <lineage>
        <taxon>Eukaryota</taxon>
        <taxon>Fungi</taxon>
        <taxon>Dikarya</taxon>
        <taxon>Ascomycota</taxon>
        <taxon>Pezizomycotina</taxon>
        <taxon>Eurotiomycetes</taxon>
        <taxon>Eurotiomycetidae</taxon>
        <taxon>Eurotiales</taxon>
        <taxon>Aspergillaceae</taxon>
        <taxon>Aspergillus</taxon>
    </lineage>
</organism>
<dbReference type="GO" id="GO:0005886">
    <property type="term" value="C:plasma membrane"/>
    <property type="evidence" value="ECO:0007669"/>
    <property type="project" value="TreeGrafter"/>
</dbReference>
<feature type="transmembrane region" description="Helical" evidence="6">
    <location>
        <begin position="128"/>
        <end position="148"/>
    </location>
</feature>
<evidence type="ECO:0000256" key="5">
    <source>
        <dbReference type="SAM" id="MobiDB-lite"/>
    </source>
</evidence>
<proteinExistence type="predicted"/>
<dbReference type="InterPro" id="IPR011701">
    <property type="entry name" value="MFS"/>
</dbReference>
<sequence length="554" mass="61382">MVDMESEKRPHSSIVLVPEPSHSPQDPLNWPHRRKYRILAVLCLASFSGAIAPLSGQLNLVQQAQIYGKTKVQESYANSAALAGMAFGPFFVAPFAHRLGRSSVIFWSIVCTLVCQIWAAVMTHSDEYIAYVMSRLLAGFFGAVPTVIGPRMITDLLFLHQRGRAFTALHMAFLFGTIAGPTFSAFISAGTFFPVEFWWTVGLLGATAILIVLFLEETAYDREHPERNRTPPASWLANRRATFFFGQTLMPPTPWSTTAKIAVAPVLIGLCPVTLIMGTFTLISFGFYVGMNALVPVWLQRSPAEGGYGFTLRQNAAFTFCHWIGILLVQLGGHHYADRLPLLLARRRSPQGQGIWKPEYRLHVLWLPSLVLNPIGLGLFGATLQYHLHYMVLALAVFIVTVGSLASVPVTVNYVVECFTRYPAEAGIVVGAYRIVYGLTISFYIDPWVEAVGVGWVYGMMAFFAVFSFAFVGLLMWKGDVIRRWQIASVASSEEGMLQSLGAKLSIYTSSEEPNEEIPEVVGTLRVWHQVRFRDAKTTSVVDGDQDPHTGSDE</sequence>
<comment type="subcellular location">
    <subcellularLocation>
        <location evidence="1">Membrane</location>
        <topology evidence="1">Multi-pass membrane protein</topology>
    </subcellularLocation>
</comment>
<feature type="transmembrane region" description="Helical" evidence="6">
    <location>
        <begin position="197"/>
        <end position="215"/>
    </location>
</feature>
<dbReference type="PROSITE" id="PS50850">
    <property type="entry name" value="MFS"/>
    <property type="match status" value="1"/>
</dbReference>
<feature type="domain" description="Major facilitator superfamily (MFS) profile" evidence="7">
    <location>
        <begin position="38"/>
        <end position="480"/>
    </location>
</feature>
<feature type="region of interest" description="Disordered" evidence="5">
    <location>
        <begin position="1"/>
        <end position="26"/>
    </location>
</feature>
<feature type="transmembrane region" description="Helical" evidence="6">
    <location>
        <begin position="104"/>
        <end position="122"/>
    </location>
</feature>
<feature type="transmembrane region" description="Helical" evidence="6">
    <location>
        <begin position="38"/>
        <end position="56"/>
    </location>
</feature>
<keyword evidence="3 6" id="KW-1133">Transmembrane helix</keyword>
<protein>
    <submittedName>
        <fullName evidence="8">Polyamine transporter</fullName>
    </submittedName>
</protein>
<dbReference type="OMA" id="FYVGMNA"/>
<keyword evidence="9" id="KW-1185">Reference proteome</keyword>
<dbReference type="AlphaFoldDB" id="A0A2V5HBH2"/>
<feature type="transmembrane region" description="Helical" evidence="6">
    <location>
        <begin position="390"/>
        <end position="416"/>
    </location>
</feature>
<evidence type="ECO:0000313" key="8">
    <source>
        <dbReference type="EMBL" id="PYI13260.1"/>
    </source>
</evidence>
<feature type="compositionally biased region" description="Basic and acidic residues" evidence="5">
    <location>
        <begin position="1"/>
        <end position="10"/>
    </location>
</feature>
<evidence type="ECO:0000256" key="6">
    <source>
        <dbReference type="SAM" id="Phobius"/>
    </source>
</evidence>
<reference evidence="8 9" key="1">
    <citation type="submission" date="2018-02" db="EMBL/GenBank/DDBJ databases">
        <title>The genomes of Aspergillus section Nigri reveals drivers in fungal speciation.</title>
        <authorList>
            <consortium name="DOE Joint Genome Institute"/>
            <person name="Vesth T.C."/>
            <person name="Nybo J."/>
            <person name="Theobald S."/>
            <person name="Brandl J."/>
            <person name="Frisvad J.C."/>
            <person name="Nielsen K.F."/>
            <person name="Lyhne E.K."/>
            <person name="Kogle M.E."/>
            <person name="Kuo A."/>
            <person name="Riley R."/>
            <person name="Clum A."/>
            <person name="Nolan M."/>
            <person name="Lipzen A."/>
            <person name="Salamov A."/>
            <person name="Henrissat B."/>
            <person name="Wiebenga A."/>
            <person name="De vries R.P."/>
            <person name="Grigoriev I.V."/>
            <person name="Mortensen U.H."/>
            <person name="Andersen M.R."/>
            <person name="Baker S.E."/>
        </authorList>
    </citation>
    <scope>NUCLEOTIDE SEQUENCE [LARGE SCALE GENOMIC DNA]</scope>
    <source>
        <strain evidence="8 9">CBS 115571</strain>
    </source>
</reference>
<accession>A0A2V5HBH2</accession>
<feature type="transmembrane region" description="Helical" evidence="6">
    <location>
        <begin position="266"/>
        <end position="289"/>
    </location>
</feature>
<dbReference type="EMBL" id="KZ825253">
    <property type="protein sequence ID" value="PYI13260.1"/>
    <property type="molecule type" value="Genomic_DNA"/>
</dbReference>
<feature type="transmembrane region" description="Helical" evidence="6">
    <location>
        <begin position="76"/>
        <end position="97"/>
    </location>
</feature>
<dbReference type="PANTHER" id="PTHR23502">
    <property type="entry name" value="MAJOR FACILITATOR SUPERFAMILY"/>
    <property type="match status" value="1"/>
</dbReference>
<evidence type="ECO:0000313" key="9">
    <source>
        <dbReference type="Proteomes" id="UP000249829"/>
    </source>
</evidence>
<dbReference type="Proteomes" id="UP000249829">
    <property type="component" value="Unassembled WGS sequence"/>
</dbReference>
<dbReference type="InterPro" id="IPR036259">
    <property type="entry name" value="MFS_trans_sf"/>
</dbReference>
<evidence type="ECO:0000256" key="2">
    <source>
        <dbReference type="ARBA" id="ARBA00022692"/>
    </source>
</evidence>
<name>A0A2V5HBH2_ASPV1</name>
<dbReference type="Gene3D" id="1.20.1250.20">
    <property type="entry name" value="MFS general substrate transporter like domains"/>
    <property type="match status" value="1"/>
</dbReference>
<feature type="transmembrane region" description="Helical" evidence="6">
    <location>
        <begin position="364"/>
        <end position="384"/>
    </location>
</feature>
<gene>
    <name evidence="8" type="ORF">BO99DRAFT_485967</name>
</gene>
<feature type="transmembrane region" description="Helical" evidence="6">
    <location>
        <begin position="428"/>
        <end position="445"/>
    </location>
</feature>
<evidence type="ECO:0000256" key="1">
    <source>
        <dbReference type="ARBA" id="ARBA00004141"/>
    </source>
</evidence>
<dbReference type="InterPro" id="IPR020846">
    <property type="entry name" value="MFS_dom"/>
</dbReference>
<dbReference type="Pfam" id="PF07690">
    <property type="entry name" value="MFS_1"/>
    <property type="match status" value="1"/>
</dbReference>
<dbReference type="SUPFAM" id="SSF103473">
    <property type="entry name" value="MFS general substrate transporter"/>
    <property type="match status" value="1"/>
</dbReference>
<feature type="transmembrane region" description="Helical" evidence="6">
    <location>
        <begin position="169"/>
        <end position="191"/>
    </location>
</feature>
<dbReference type="STRING" id="1450538.A0A2V5HBH2"/>
<evidence type="ECO:0000259" key="7">
    <source>
        <dbReference type="PROSITE" id="PS50850"/>
    </source>
</evidence>
<dbReference type="GO" id="GO:0022857">
    <property type="term" value="F:transmembrane transporter activity"/>
    <property type="evidence" value="ECO:0007669"/>
    <property type="project" value="InterPro"/>
</dbReference>
<feature type="transmembrane region" description="Helical" evidence="6">
    <location>
        <begin position="316"/>
        <end position="337"/>
    </location>
</feature>
<dbReference type="PANTHER" id="PTHR23502:SF22">
    <property type="entry name" value="MAJOR FACILITATOR SUPERFAMILY (MFS) PROFILE DOMAIN-CONTAINING PROTEIN"/>
    <property type="match status" value="1"/>
</dbReference>
<keyword evidence="4 6" id="KW-0472">Membrane</keyword>
<evidence type="ECO:0000256" key="3">
    <source>
        <dbReference type="ARBA" id="ARBA00022989"/>
    </source>
</evidence>